<comment type="caution">
    <text evidence="2">The sequence shown here is derived from an EMBL/GenBank/DDBJ whole genome shotgun (WGS) entry which is preliminary data.</text>
</comment>
<dbReference type="PROSITE" id="PS00197">
    <property type="entry name" value="2FE2S_FER_1"/>
    <property type="match status" value="1"/>
</dbReference>
<dbReference type="PROSITE" id="PS51085">
    <property type="entry name" value="2FE2S_FER_2"/>
    <property type="match status" value="1"/>
</dbReference>
<dbReference type="RefSeq" id="WP_127909658.1">
    <property type="nucleotide sequence ID" value="NZ_JBEYRR010000003.1"/>
</dbReference>
<name>A0ABV3LN99_9ACTN</name>
<reference evidence="2 3" key="1">
    <citation type="submission" date="2024-06" db="EMBL/GenBank/DDBJ databases">
        <title>The Natural Products Discovery Center: Release of the First 8490 Sequenced Strains for Exploring Actinobacteria Biosynthetic Diversity.</title>
        <authorList>
            <person name="Kalkreuter E."/>
            <person name="Kautsar S.A."/>
            <person name="Yang D."/>
            <person name="Bader C.D."/>
            <person name="Teijaro C.N."/>
            <person name="Fluegel L."/>
            <person name="Davis C.M."/>
            <person name="Simpson J.R."/>
            <person name="Lauterbach L."/>
            <person name="Steele A.D."/>
            <person name="Gui C."/>
            <person name="Meng S."/>
            <person name="Li G."/>
            <person name="Viehrig K."/>
            <person name="Ye F."/>
            <person name="Su P."/>
            <person name="Kiefer A.F."/>
            <person name="Nichols A."/>
            <person name="Cepeda A.J."/>
            <person name="Yan W."/>
            <person name="Fan B."/>
            <person name="Jiang Y."/>
            <person name="Adhikari A."/>
            <person name="Zheng C.-J."/>
            <person name="Schuster L."/>
            <person name="Cowan T.M."/>
            <person name="Smanski M.J."/>
            <person name="Chevrette M.G."/>
            <person name="De Carvalho L.P.S."/>
            <person name="Shen B."/>
        </authorList>
    </citation>
    <scope>NUCLEOTIDE SEQUENCE [LARGE SCALE GENOMIC DNA]</scope>
    <source>
        <strain evidence="2 3">NPDC047833</strain>
    </source>
</reference>
<dbReference type="InterPro" id="IPR001041">
    <property type="entry name" value="2Fe-2S_ferredoxin-type"/>
</dbReference>
<evidence type="ECO:0000313" key="2">
    <source>
        <dbReference type="EMBL" id="MEW2360937.1"/>
    </source>
</evidence>
<dbReference type="EMBL" id="JBEYRS010000001">
    <property type="protein sequence ID" value="MEW2360937.1"/>
    <property type="molecule type" value="Genomic_DNA"/>
</dbReference>
<protein>
    <submittedName>
        <fullName evidence="2">2Fe-2S iron-sulfur cluster-binding protein</fullName>
    </submittedName>
</protein>
<proteinExistence type="predicted"/>
<sequence length="98" mass="10445">MILRTLTLMPDGVEIALPKGSALTDIELETSEPLIPFGCRSGACGACVVEVIDGSDALGEIDPEEIDFLEDLGWADGSHRLACQCRLLDSATVRVVEN</sequence>
<dbReference type="Gene3D" id="3.10.20.30">
    <property type="match status" value="1"/>
</dbReference>
<dbReference type="Proteomes" id="UP001553843">
    <property type="component" value="Unassembled WGS sequence"/>
</dbReference>
<evidence type="ECO:0000259" key="1">
    <source>
        <dbReference type="PROSITE" id="PS51085"/>
    </source>
</evidence>
<dbReference type="InterPro" id="IPR036010">
    <property type="entry name" value="2Fe-2S_ferredoxin-like_sf"/>
</dbReference>
<dbReference type="InterPro" id="IPR012675">
    <property type="entry name" value="Beta-grasp_dom_sf"/>
</dbReference>
<dbReference type="Pfam" id="PF00111">
    <property type="entry name" value="Fer2"/>
    <property type="match status" value="1"/>
</dbReference>
<keyword evidence="3" id="KW-1185">Reference proteome</keyword>
<evidence type="ECO:0000313" key="3">
    <source>
        <dbReference type="Proteomes" id="UP001553843"/>
    </source>
</evidence>
<organism evidence="2 3">
    <name type="scientific">Streptomyces huasconensis</name>
    <dbReference type="NCBI Taxonomy" id="1854574"/>
    <lineage>
        <taxon>Bacteria</taxon>
        <taxon>Bacillati</taxon>
        <taxon>Actinomycetota</taxon>
        <taxon>Actinomycetes</taxon>
        <taxon>Kitasatosporales</taxon>
        <taxon>Streptomycetaceae</taxon>
        <taxon>Streptomyces</taxon>
    </lineage>
</organism>
<gene>
    <name evidence="2" type="ORF">AB0887_03025</name>
</gene>
<dbReference type="CDD" id="cd00207">
    <property type="entry name" value="fer2"/>
    <property type="match status" value="1"/>
</dbReference>
<accession>A0ABV3LN99</accession>
<dbReference type="SUPFAM" id="SSF54292">
    <property type="entry name" value="2Fe-2S ferredoxin-like"/>
    <property type="match status" value="1"/>
</dbReference>
<dbReference type="InterPro" id="IPR006058">
    <property type="entry name" value="2Fe2S_fd_BS"/>
</dbReference>
<feature type="domain" description="2Fe-2S ferredoxin-type" evidence="1">
    <location>
        <begin position="4"/>
        <end position="98"/>
    </location>
</feature>